<evidence type="ECO:0000256" key="4">
    <source>
        <dbReference type="SAM" id="MobiDB-lite"/>
    </source>
</evidence>
<dbReference type="Proteomes" id="UP000504629">
    <property type="component" value="Unplaced"/>
</dbReference>
<dbReference type="GO" id="GO:0048666">
    <property type="term" value="P:neuron development"/>
    <property type="evidence" value="ECO:0007669"/>
    <property type="project" value="UniProtKB-ARBA"/>
</dbReference>
<dbReference type="InterPro" id="IPR000210">
    <property type="entry name" value="BTB/POZ_dom"/>
</dbReference>
<dbReference type="GO" id="GO:0005634">
    <property type="term" value="C:nucleus"/>
    <property type="evidence" value="ECO:0007669"/>
    <property type="project" value="UniProtKB-SubCell"/>
</dbReference>
<accession>A0A6J2JQE4</accession>
<dbReference type="AlphaFoldDB" id="A0A6J2JQE4"/>
<evidence type="ECO:0000259" key="5">
    <source>
        <dbReference type="PROSITE" id="PS50097"/>
    </source>
</evidence>
<keyword evidence="3" id="KW-0863">Zinc-finger</keyword>
<dbReference type="InterPro" id="IPR011333">
    <property type="entry name" value="SKP1/BTB/POZ_sf"/>
</dbReference>
<feature type="domain" description="BTB" evidence="5">
    <location>
        <begin position="30"/>
        <end position="95"/>
    </location>
</feature>
<evidence type="ECO:0000313" key="8">
    <source>
        <dbReference type="RefSeq" id="XP_028031800.1"/>
    </source>
</evidence>
<dbReference type="PANTHER" id="PTHR23110:SF99">
    <property type="entry name" value="BROAD-COMPLEX CORE PROTEIN ISOFORM 6"/>
    <property type="match status" value="1"/>
</dbReference>
<dbReference type="Gene3D" id="3.30.160.60">
    <property type="entry name" value="Classic Zinc Finger"/>
    <property type="match status" value="1"/>
</dbReference>
<protein>
    <submittedName>
        <fullName evidence="8">Broad-complex core protein isoforms 1/2/3/4/5-like</fullName>
    </submittedName>
</protein>
<dbReference type="PANTHER" id="PTHR23110">
    <property type="entry name" value="BTB DOMAIN TRANSCRIPTION FACTOR"/>
    <property type="match status" value="1"/>
</dbReference>
<feature type="region of interest" description="Disordered" evidence="4">
    <location>
        <begin position="281"/>
        <end position="349"/>
    </location>
</feature>
<evidence type="ECO:0000256" key="1">
    <source>
        <dbReference type="ARBA" id="ARBA00004123"/>
    </source>
</evidence>
<evidence type="ECO:0000313" key="7">
    <source>
        <dbReference type="Proteomes" id="UP000504629"/>
    </source>
</evidence>
<feature type="compositionally biased region" description="Basic and acidic residues" evidence="4">
    <location>
        <begin position="328"/>
        <end position="345"/>
    </location>
</feature>
<feature type="compositionally biased region" description="Polar residues" evidence="4">
    <location>
        <begin position="281"/>
        <end position="292"/>
    </location>
</feature>
<organism evidence="7 8">
    <name type="scientific">Bombyx mandarina</name>
    <name type="common">Wild silk moth</name>
    <name type="synonym">Wild silkworm</name>
    <dbReference type="NCBI Taxonomy" id="7092"/>
    <lineage>
        <taxon>Eukaryota</taxon>
        <taxon>Metazoa</taxon>
        <taxon>Ecdysozoa</taxon>
        <taxon>Arthropoda</taxon>
        <taxon>Hexapoda</taxon>
        <taxon>Insecta</taxon>
        <taxon>Pterygota</taxon>
        <taxon>Neoptera</taxon>
        <taxon>Endopterygota</taxon>
        <taxon>Lepidoptera</taxon>
        <taxon>Glossata</taxon>
        <taxon>Ditrysia</taxon>
        <taxon>Bombycoidea</taxon>
        <taxon>Bombycidae</taxon>
        <taxon>Bombycinae</taxon>
        <taxon>Bombyx</taxon>
    </lineage>
</organism>
<dbReference type="InterPro" id="IPR013087">
    <property type="entry name" value="Znf_C2H2_type"/>
</dbReference>
<reference evidence="8" key="1">
    <citation type="submission" date="2025-08" db="UniProtKB">
        <authorList>
            <consortium name="RefSeq"/>
        </authorList>
    </citation>
    <scope>IDENTIFICATION</scope>
    <source>
        <tissue evidence="8">Silk gland</tissue>
    </source>
</reference>
<dbReference type="SMART" id="SM00225">
    <property type="entry name" value="BTB"/>
    <property type="match status" value="1"/>
</dbReference>
<dbReference type="SMR" id="A0A6J2JQE4"/>
<proteinExistence type="predicted"/>
<dbReference type="SMART" id="SM00355">
    <property type="entry name" value="ZnF_C2H2"/>
    <property type="match status" value="2"/>
</dbReference>
<gene>
    <name evidence="8" type="primary">LOC114244245</name>
</gene>
<dbReference type="PROSITE" id="PS50157">
    <property type="entry name" value="ZINC_FINGER_C2H2_2"/>
    <property type="match status" value="2"/>
</dbReference>
<dbReference type="InterPro" id="IPR051095">
    <property type="entry name" value="Dros_DevTransReg"/>
</dbReference>
<feature type="compositionally biased region" description="Polar residues" evidence="4">
    <location>
        <begin position="312"/>
        <end position="327"/>
    </location>
</feature>
<dbReference type="RefSeq" id="XP_028031800.1">
    <property type="nucleotide sequence ID" value="XM_028175999.1"/>
</dbReference>
<evidence type="ECO:0000259" key="6">
    <source>
        <dbReference type="PROSITE" id="PS50157"/>
    </source>
</evidence>
<dbReference type="InterPro" id="IPR036236">
    <property type="entry name" value="Znf_C2H2_sf"/>
</dbReference>
<dbReference type="GO" id="GO:0006357">
    <property type="term" value="P:regulation of transcription by RNA polymerase II"/>
    <property type="evidence" value="ECO:0007669"/>
    <property type="project" value="TreeGrafter"/>
</dbReference>
<dbReference type="SUPFAM" id="SSF54695">
    <property type="entry name" value="POZ domain"/>
    <property type="match status" value="1"/>
</dbReference>
<dbReference type="KEGG" id="bman:114244245"/>
<keyword evidence="3" id="KW-0479">Metal-binding</keyword>
<evidence type="ECO:0000256" key="3">
    <source>
        <dbReference type="PROSITE-ProRule" id="PRU00042"/>
    </source>
</evidence>
<dbReference type="SUPFAM" id="SSF57667">
    <property type="entry name" value="beta-beta-alpha zinc fingers"/>
    <property type="match status" value="1"/>
</dbReference>
<feature type="domain" description="C2H2-type" evidence="6">
    <location>
        <begin position="437"/>
        <end position="464"/>
    </location>
</feature>
<evidence type="ECO:0000256" key="2">
    <source>
        <dbReference type="ARBA" id="ARBA00023242"/>
    </source>
</evidence>
<dbReference type="GO" id="GO:0048513">
    <property type="term" value="P:animal organ development"/>
    <property type="evidence" value="ECO:0007669"/>
    <property type="project" value="UniProtKB-ARBA"/>
</dbReference>
<feature type="region of interest" description="Disordered" evidence="4">
    <location>
        <begin position="139"/>
        <end position="173"/>
    </location>
</feature>
<dbReference type="GeneID" id="114244245"/>
<dbReference type="Gene3D" id="3.30.710.10">
    <property type="entry name" value="Potassium Channel Kv1.1, Chain A"/>
    <property type="match status" value="1"/>
</dbReference>
<dbReference type="CDD" id="cd18315">
    <property type="entry name" value="BTB_POZ_BAB-like"/>
    <property type="match status" value="1"/>
</dbReference>
<sequence>MADQFCLRWNNFQSNIVSALDSLKCSEDLVDVTLTCEGRNIKAHKVILSACSPYFRNVFKENPCQHPVIILKDVSADDIVSLLSYMYQGEVFIEESKLSSFLHTAALLQVKGLTGVTQQKENFTSPNTSNKLYTQLTISSRPHHNASHKDAKLPGLKKRRSSTSDKPNDVSVGDSYKKTKVLDTCDIPRLNNFSQSSKIDNVLPVENNVDKKCDGKNDSPLITANGKSTSSQVHDCSIPMKTEVLDDNSTELSTAILSEQDDSLPDYENSMLARSLLSGINPSKSDSASNLSGKKPVNIGEIGPSRSKDSNTETVSHNNSSRSPIKNTSDEVQVKPERQSPKSDVEYEPEVLLSEHQDGDTENTYNQEQSQALLLLAGMSTVPGLGGGASTSQIMSHQQSNHAAICGDCPHCGMKYSNQSALKYHVRLMHSDLTNRLCCYLCPRSFTMRETFKEHMWTSHGQRN</sequence>
<feature type="domain" description="C2H2-type" evidence="6">
    <location>
        <begin position="407"/>
        <end position="435"/>
    </location>
</feature>
<keyword evidence="3" id="KW-0862">Zinc</keyword>
<dbReference type="OrthoDB" id="45365at2759"/>
<keyword evidence="2" id="KW-0539">Nucleus</keyword>
<keyword evidence="7" id="KW-1185">Reference proteome</keyword>
<dbReference type="GO" id="GO:0008270">
    <property type="term" value="F:zinc ion binding"/>
    <property type="evidence" value="ECO:0007669"/>
    <property type="project" value="UniProtKB-KW"/>
</dbReference>
<comment type="subcellular location">
    <subcellularLocation>
        <location evidence="1">Nucleus</location>
    </subcellularLocation>
</comment>
<dbReference type="PROSITE" id="PS00028">
    <property type="entry name" value="ZINC_FINGER_C2H2_1"/>
    <property type="match status" value="2"/>
</dbReference>
<dbReference type="GO" id="GO:0003006">
    <property type="term" value="P:developmental process involved in reproduction"/>
    <property type="evidence" value="ECO:0007669"/>
    <property type="project" value="UniProtKB-ARBA"/>
</dbReference>
<dbReference type="Pfam" id="PF00651">
    <property type="entry name" value="BTB"/>
    <property type="match status" value="1"/>
</dbReference>
<dbReference type="PROSITE" id="PS50097">
    <property type="entry name" value="BTB"/>
    <property type="match status" value="1"/>
</dbReference>
<name>A0A6J2JQE4_BOMMA</name>